<reference evidence="10" key="1">
    <citation type="submission" date="2021-05" db="EMBL/GenBank/DDBJ databases">
        <authorList>
            <person name="Chen Y.-M."/>
            <person name="Zhang Y.-Z."/>
        </authorList>
    </citation>
    <scope>NUCLEOTIDE SEQUENCE</scope>
    <source>
        <strain evidence="10">254-k141_128054</strain>
    </source>
</reference>
<keyword evidence="3" id="KW-0808">Transferase</keyword>
<dbReference type="SUPFAM" id="SSF56672">
    <property type="entry name" value="DNA/RNA polymerases"/>
    <property type="match status" value="1"/>
</dbReference>
<evidence type="ECO:0000256" key="7">
    <source>
        <dbReference type="ARBA" id="ARBA00030248"/>
    </source>
</evidence>
<dbReference type="InterPro" id="IPR005093">
    <property type="entry name" value="RNArep_beta"/>
</dbReference>
<dbReference type="EMBL" id="MZ679517">
    <property type="protein sequence ID" value="UJQ85007.1"/>
    <property type="molecule type" value="Genomic_RNA"/>
</dbReference>
<dbReference type="InterPro" id="IPR007096">
    <property type="entry name" value="RNA-dir_Rpol_cat_phage"/>
</dbReference>
<protein>
    <recommendedName>
        <fullName evidence="1">RNA-directed RNA polymerase</fullName>
        <ecNumber evidence="1">2.7.7.48</ecNumber>
    </recommendedName>
    <alternativeName>
        <fullName evidence="7">RNA replicase beta chain</fullName>
    </alternativeName>
</protein>
<dbReference type="EC" id="2.7.7.48" evidence="1"/>
<evidence type="ECO:0000256" key="6">
    <source>
        <dbReference type="ARBA" id="ARBA00022953"/>
    </source>
</evidence>
<organism evidence="10 11">
    <name type="scientific">Leviviridae sp</name>
    <dbReference type="NCBI Taxonomy" id="2027243"/>
    <lineage>
        <taxon>Viruses</taxon>
        <taxon>Riboviria</taxon>
        <taxon>Orthornavirae</taxon>
        <taxon>Lenarviricota</taxon>
        <taxon>Leviviricetes</taxon>
        <taxon>Norzivirales</taxon>
        <taxon>Fiersviridae</taxon>
    </lineage>
</organism>
<evidence type="ECO:0000256" key="4">
    <source>
        <dbReference type="ARBA" id="ARBA00022695"/>
    </source>
</evidence>
<reference evidence="10" key="2">
    <citation type="journal article" date="2022" name="Nat. Microbiol.">
        <title>RNA viromes from terrestrial sites across China expand environmental viral diversity.</title>
        <authorList>
            <person name="Chiapello M."/>
            <person name="Rodriguez-Romero J."/>
            <person name="Ayllon M.A."/>
            <person name="Turina M."/>
        </authorList>
    </citation>
    <scope>NUCLEOTIDE SEQUENCE</scope>
    <source>
        <strain evidence="10">254-k141_128054</strain>
    </source>
</reference>
<keyword evidence="2" id="KW-0696">RNA-directed RNA polymerase</keyword>
<accession>A0ABY3ST65</accession>
<evidence type="ECO:0000256" key="5">
    <source>
        <dbReference type="ARBA" id="ARBA00022741"/>
    </source>
</evidence>
<comment type="catalytic activity">
    <reaction evidence="8">
        <text>RNA(n) + a ribonucleoside 5'-triphosphate = RNA(n+1) + diphosphate</text>
        <dbReference type="Rhea" id="RHEA:21248"/>
        <dbReference type="Rhea" id="RHEA-COMP:14527"/>
        <dbReference type="Rhea" id="RHEA-COMP:17342"/>
        <dbReference type="ChEBI" id="CHEBI:33019"/>
        <dbReference type="ChEBI" id="CHEBI:61557"/>
        <dbReference type="ChEBI" id="CHEBI:140395"/>
        <dbReference type="EC" id="2.7.7.48"/>
    </reaction>
</comment>
<keyword evidence="6" id="KW-0693">Viral RNA replication</keyword>
<evidence type="ECO:0000256" key="2">
    <source>
        <dbReference type="ARBA" id="ARBA00022484"/>
    </source>
</evidence>
<evidence type="ECO:0000313" key="11">
    <source>
        <dbReference type="Proteomes" id="UP001059237"/>
    </source>
</evidence>
<keyword evidence="11" id="KW-1185">Reference proteome</keyword>
<name>A0ABY3ST65_9VIRU</name>
<evidence type="ECO:0000256" key="8">
    <source>
        <dbReference type="ARBA" id="ARBA00048744"/>
    </source>
</evidence>
<dbReference type="PROSITE" id="PS50522">
    <property type="entry name" value="RDRP_PHAGE"/>
    <property type="match status" value="1"/>
</dbReference>
<evidence type="ECO:0000256" key="3">
    <source>
        <dbReference type="ARBA" id="ARBA00022679"/>
    </source>
</evidence>
<dbReference type="Proteomes" id="UP001059237">
    <property type="component" value="Segment"/>
</dbReference>
<evidence type="ECO:0000313" key="10">
    <source>
        <dbReference type="EMBL" id="UJQ85007.1"/>
    </source>
</evidence>
<keyword evidence="5" id="KW-0547">Nucleotide-binding</keyword>
<feature type="domain" description="RdRp catalytic" evidence="9">
    <location>
        <begin position="342"/>
        <end position="490"/>
    </location>
</feature>
<dbReference type="Pfam" id="PF03431">
    <property type="entry name" value="RNA_replicase_B"/>
    <property type="match status" value="1"/>
</dbReference>
<keyword evidence="4" id="KW-0548">Nucleotidyltransferase</keyword>
<sequence length="657" mass="75382">MTKRHVTMIQNAYFHLLSDVEDDVPEATGLRRDYLRLCSGIEERGLRFITIDLVDAGKHFDKCLSASRLTPSGLPHQRPFKKGSVIPRLFKGLLLRVFDHCGRLHPVPCTRSIRHLRQLYNLAKKLKIECEEERTYETVRSFFRTDAGVLLGSLDWDSDCLGSGRARHLDYDDKLRPRPSGTQDFNFGPEFDNQPALQRYTVRAIHMAHDAISCSLGLFSPEEWRCKHGPGAVADRRVKSKYDFPSWPRKLESHFPLADYAFANYAIWADEIIQSDGRFNDVEVPCKLIAVPKTQKAPRLIASEPVCHQWIQQLVKDFLYERISKTWIGRSINLSDQTFNQRAARQASIRSDAWTIDLSEASDRVSCYVVERAFRLNPSLLDSFHACRTRYISNDIDHEQPRLYKLRKFSCMGSALTFPVQSLLFLGVVVGCMISHRNLPLTFKCVEEMAKEVLVFGDDLIVPKDVGHLVLGALRYLGFKVNRNKTFGTGMFRESCGGEYFAGHDVTPGYLLTHPDRRKPESLISSVETRNNLYRKGYFHLAEYLKSAILEERRLVLPQVAHDSGMFGWASFEGSDLSGLRSRFNRFTHQREVFTHVITTRVRRLPDRYGSRLLQYFTEAPLPTCKWEGGVNGRPQSSLRLRWVADRSDAIRAVSRI</sequence>
<evidence type="ECO:0000256" key="1">
    <source>
        <dbReference type="ARBA" id="ARBA00012494"/>
    </source>
</evidence>
<dbReference type="InterPro" id="IPR043502">
    <property type="entry name" value="DNA/RNA_pol_sf"/>
</dbReference>
<proteinExistence type="predicted"/>
<evidence type="ECO:0000259" key="9">
    <source>
        <dbReference type="PROSITE" id="PS50522"/>
    </source>
</evidence>